<evidence type="ECO:0000313" key="1">
    <source>
        <dbReference type="EMBL" id="KXB75084.1"/>
    </source>
</evidence>
<dbReference type="STRING" id="419005.HMPREF1860_01889"/>
<organism evidence="1">
    <name type="scientific">Prevotella amnii</name>
    <dbReference type="NCBI Taxonomy" id="419005"/>
    <lineage>
        <taxon>Bacteria</taxon>
        <taxon>Pseudomonadati</taxon>
        <taxon>Bacteroidota</taxon>
        <taxon>Bacteroidia</taxon>
        <taxon>Bacteroidales</taxon>
        <taxon>Prevotellaceae</taxon>
        <taxon>Prevotella</taxon>
    </lineage>
</organism>
<name>A0A134B577_9BACT</name>
<protein>
    <submittedName>
        <fullName evidence="1">Uncharacterized protein</fullName>
    </submittedName>
</protein>
<dbReference type="PATRIC" id="fig|419005.5.peg.1887"/>
<dbReference type="EMBL" id="LSDL01000126">
    <property type="protein sequence ID" value="KXB75084.1"/>
    <property type="molecule type" value="Genomic_DNA"/>
</dbReference>
<accession>A0A134B577</accession>
<dbReference type="Proteomes" id="UP000070531">
    <property type="component" value="Unassembled WGS sequence"/>
</dbReference>
<evidence type="ECO:0000313" key="2">
    <source>
        <dbReference type="Proteomes" id="UP000070531"/>
    </source>
</evidence>
<sequence>TAKVTAKVTAKPYNNKTKTKTETKEVIKKSHSVETELPLKMEKPNKQNAEVSAPSMEDVIAMCVDKGMSEEEAKKFYYYYDAQGWITTGGQKITRIDSMVNRWIISRKEKENDRNYTTESSKREARNREVFEEIMSHYK</sequence>
<reference evidence="1 2" key="1">
    <citation type="submission" date="2016-01" db="EMBL/GenBank/DDBJ databases">
        <authorList>
            <person name="Oliw E.H."/>
        </authorList>
    </citation>
    <scope>NUCLEOTIDE SEQUENCE [LARGE SCALE GENOMIC DNA]</scope>
    <source>
        <strain evidence="1 2">DNF00307</strain>
    </source>
</reference>
<feature type="non-terminal residue" evidence="1">
    <location>
        <position position="1"/>
    </location>
</feature>
<proteinExistence type="predicted"/>
<comment type="caution">
    <text evidence="1">The sequence shown here is derived from an EMBL/GenBank/DDBJ whole genome shotgun (WGS) entry which is preliminary data.</text>
</comment>
<dbReference type="AlphaFoldDB" id="A0A134B577"/>
<gene>
    <name evidence="1" type="ORF">HMPREF1860_01889</name>
</gene>